<dbReference type="AlphaFoldDB" id="A0A5D4NVN5"/>
<dbReference type="OrthoDB" id="2881621at2"/>
<dbReference type="EMBL" id="VTEI01000003">
    <property type="protein sequence ID" value="TYS17614.1"/>
    <property type="molecule type" value="Genomic_DNA"/>
</dbReference>
<gene>
    <name evidence="1" type="ORF">FZC78_07035</name>
</gene>
<evidence type="ECO:0000313" key="1">
    <source>
        <dbReference type="EMBL" id="TYS17614.1"/>
    </source>
</evidence>
<protein>
    <submittedName>
        <fullName evidence="1">Uncharacterized protein</fullName>
    </submittedName>
</protein>
<proteinExistence type="predicted"/>
<organism evidence="1 2">
    <name type="scientific">Rossellomorea vietnamensis</name>
    <dbReference type="NCBI Taxonomy" id="218284"/>
    <lineage>
        <taxon>Bacteria</taxon>
        <taxon>Bacillati</taxon>
        <taxon>Bacillota</taxon>
        <taxon>Bacilli</taxon>
        <taxon>Bacillales</taxon>
        <taxon>Bacillaceae</taxon>
        <taxon>Rossellomorea</taxon>
    </lineage>
</organism>
<name>A0A5D4NVN5_9BACI</name>
<dbReference type="Proteomes" id="UP000322267">
    <property type="component" value="Unassembled WGS sequence"/>
</dbReference>
<sequence length="117" mass="13028">MQAKIIGVYSTGKQLISDIETRQVRDSESDILFFTADPKQYEFVDNETSLKGNLLETSSSNSDSGIHSLATAFDEDDGSVELMRLEKVLRDNGFSEEDAQECKTYLHKGMIVAAEKV</sequence>
<dbReference type="RefSeq" id="WP_148938949.1">
    <property type="nucleotide sequence ID" value="NZ_VTEI01000003.1"/>
</dbReference>
<accession>A0A5D4NVN5</accession>
<reference evidence="1 2" key="1">
    <citation type="submission" date="2019-08" db="EMBL/GenBank/DDBJ databases">
        <title>Bacillus genomes from the desert of Cuatro Cienegas, Coahuila.</title>
        <authorList>
            <person name="Olmedo-Alvarez G."/>
        </authorList>
    </citation>
    <scope>NUCLEOTIDE SEQUENCE [LARGE SCALE GENOMIC DNA]</scope>
    <source>
        <strain evidence="1 2">CH34_1T</strain>
    </source>
</reference>
<comment type="caution">
    <text evidence="1">The sequence shown here is derived from an EMBL/GenBank/DDBJ whole genome shotgun (WGS) entry which is preliminary data.</text>
</comment>
<evidence type="ECO:0000313" key="2">
    <source>
        <dbReference type="Proteomes" id="UP000322267"/>
    </source>
</evidence>